<name>A0A0D7K504_9BURK</name>
<keyword evidence="1" id="KW-0805">Transcription regulation</keyword>
<dbReference type="PRINTS" id="PR00040">
    <property type="entry name" value="HTHMERR"/>
</dbReference>
<dbReference type="EMBL" id="JXYQ01000072">
    <property type="protein sequence ID" value="KJA09089.1"/>
    <property type="molecule type" value="Genomic_DNA"/>
</dbReference>
<accession>A0A0D7K504</accession>
<dbReference type="PATRIC" id="fig|80878.5.peg.3584"/>
<evidence type="ECO:0000256" key="3">
    <source>
        <dbReference type="ARBA" id="ARBA00023159"/>
    </source>
</evidence>
<dbReference type="Pfam" id="PF13411">
    <property type="entry name" value="MerR_1"/>
    <property type="match status" value="1"/>
</dbReference>
<organism evidence="6 7">
    <name type="scientific">Acidovorax temperans</name>
    <dbReference type="NCBI Taxonomy" id="80878"/>
    <lineage>
        <taxon>Bacteria</taxon>
        <taxon>Pseudomonadati</taxon>
        <taxon>Pseudomonadota</taxon>
        <taxon>Betaproteobacteria</taxon>
        <taxon>Burkholderiales</taxon>
        <taxon>Comamonadaceae</taxon>
        <taxon>Acidovorax</taxon>
    </lineage>
</organism>
<dbReference type="GO" id="GO:0003677">
    <property type="term" value="F:DNA binding"/>
    <property type="evidence" value="ECO:0007669"/>
    <property type="project" value="UniProtKB-KW"/>
</dbReference>
<dbReference type="SUPFAM" id="SSF89082">
    <property type="entry name" value="Antibiotic binding domain of TipA-like multidrug resistance regulators"/>
    <property type="match status" value="1"/>
</dbReference>
<dbReference type="InterPro" id="IPR012925">
    <property type="entry name" value="TipAS_dom"/>
</dbReference>
<feature type="domain" description="HTH merR-type" evidence="5">
    <location>
        <begin position="1"/>
        <end position="70"/>
    </location>
</feature>
<evidence type="ECO:0000256" key="2">
    <source>
        <dbReference type="ARBA" id="ARBA00023125"/>
    </source>
</evidence>
<keyword evidence="4" id="KW-0804">Transcription</keyword>
<keyword evidence="2" id="KW-0238">DNA-binding</keyword>
<dbReference type="Pfam" id="PF07739">
    <property type="entry name" value="TipAS"/>
    <property type="match status" value="1"/>
</dbReference>
<evidence type="ECO:0000256" key="4">
    <source>
        <dbReference type="ARBA" id="ARBA00023163"/>
    </source>
</evidence>
<dbReference type="PROSITE" id="PS50937">
    <property type="entry name" value="HTH_MERR_2"/>
    <property type="match status" value="1"/>
</dbReference>
<proteinExistence type="predicted"/>
<reference evidence="6 7" key="1">
    <citation type="submission" date="2014-12" db="EMBL/GenBank/DDBJ databases">
        <title>Isolation of bacteria from lake water.</title>
        <authorList>
            <person name="Sheng K.-Y."/>
            <person name="Chin P.-S."/>
            <person name="Chan K.-G."/>
            <person name="Tan G.S."/>
        </authorList>
    </citation>
    <scope>NUCLEOTIDE SEQUENCE [LARGE SCALE GENOMIC DNA]</scope>
    <source>
        <strain evidence="6 7">KY4</strain>
    </source>
</reference>
<sequence>MLKVGELAQRSGLTVRTLHHYDAIGLLTPSGRSESGYRLYSPADVQRLHGIQALRHMGLPLAHIGELLQDVGLDPKRVLAQQLHALDVQIQQATELRGRLALMHDGLVAGAQPDMGNWLETLALMSTYGKYFSAAELKRIFERWPLVAHEWIALTEQVHAAMQRRLPPDADEVQRLANRWMALMLEWMEGDMDLMDRWGHMYRHEPSAHSLNHAPSGAMIEFMECAIALRLEVLGRYFTREELSQLGFVTARQWQALEDEVQALLANQAEPHGPDAMQALGHWARLMDQLCRGSATLQARLLAAHAAEPLLHAGSWLSPAVRGFIGAAAAAHAQEHRAAHA</sequence>
<evidence type="ECO:0000256" key="1">
    <source>
        <dbReference type="ARBA" id="ARBA00023015"/>
    </source>
</evidence>
<dbReference type="GO" id="GO:0003700">
    <property type="term" value="F:DNA-binding transcription factor activity"/>
    <property type="evidence" value="ECO:0007669"/>
    <property type="project" value="InterPro"/>
</dbReference>
<gene>
    <name evidence="6" type="ORF">RP29_18115</name>
</gene>
<dbReference type="PANTHER" id="PTHR30204">
    <property type="entry name" value="REDOX-CYCLING DRUG-SENSING TRANSCRIPTIONAL ACTIVATOR SOXR"/>
    <property type="match status" value="1"/>
</dbReference>
<dbReference type="InterPro" id="IPR036244">
    <property type="entry name" value="TipA-like_antibiotic-bd"/>
</dbReference>
<dbReference type="InterPro" id="IPR000551">
    <property type="entry name" value="MerR-type_HTH_dom"/>
</dbReference>
<dbReference type="PROSITE" id="PS00552">
    <property type="entry name" value="HTH_MERR_1"/>
    <property type="match status" value="1"/>
</dbReference>
<keyword evidence="7" id="KW-1185">Reference proteome</keyword>
<evidence type="ECO:0000259" key="5">
    <source>
        <dbReference type="PROSITE" id="PS50937"/>
    </source>
</evidence>
<dbReference type="SMART" id="SM00422">
    <property type="entry name" value="HTH_MERR"/>
    <property type="match status" value="1"/>
</dbReference>
<dbReference type="SUPFAM" id="SSF46955">
    <property type="entry name" value="Putative DNA-binding domain"/>
    <property type="match status" value="1"/>
</dbReference>
<keyword evidence="3" id="KW-0010">Activator</keyword>
<dbReference type="STRING" id="80878.RP29_18115"/>
<dbReference type="InterPro" id="IPR047057">
    <property type="entry name" value="MerR_fam"/>
</dbReference>
<protein>
    <submittedName>
        <fullName evidence="6">MerR family transcriptional regulator</fullName>
    </submittedName>
</protein>
<evidence type="ECO:0000313" key="7">
    <source>
        <dbReference type="Proteomes" id="UP000032566"/>
    </source>
</evidence>
<dbReference type="Gene3D" id="1.10.1660.10">
    <property type="match status" value="1"/>
</dbReference>
<dbReference type="InterPro" id="IPR009061">
    <property type="entry name" value="DNA-bd_dom_put_sf"/>
</dbReference>
<dbReference type="PANTHER" id="PTHR30204:SF90">
    <property type="entry name" value="HTH-TYPE TRANSCRIPTIONAL ACTIVATOR MTA"/>
    <property type="match status" value="1"/>
</dbReference>
<comment type="caution">
    <text evidence="6">The sequence shown here is derived from an EMBL/GenBank/DDBJ whole genome shotgun (WGS) entry which is preliminary data.</text>
</comment>
<dbReference type="RefSeq" id="WP_044401986.1">
    <property type="nucleotide sequence ID" value="NZ_JXYQ01000072.1"/>
</dbReference>
<dbReference type="Proteomes" id="UP000032566">
    <property type="component" value="Unassembled WGS sequence"/>
</dbReference>
<dbReference type="AlphaFoldDB" id="A0A0D7K504"/>
<evidence type="ECO:0000313" key="6">
    <source>
        <dbReference type="EMBL" id="KJA09089.1"/>
    </source>
</evidence>